<gene>
    <name evidence="1" type="ORF">WFZ85_10435</name>
</gene>
<accession>A0ABU9N5R1</accession>
<organism evidence="1 2">
    <name type="scientific">Flavobacterium aureirubrum</name>
    <dbReference type="NCBI Taxonomy" id="3133147"/>
    <lineage>
        <taxon>Bacteria</taxon>
        <taxon>Pseudomonadati</taxon>
        <taxon>Bacteroidota</taxon>
        <taxon>Flavobacteriia</taxon>
        <taxon>Flavobacteriales</taxon>
        <taxon>Flavobacteriaceae</taxon>
        <taxon>Flavobacterium</taxon>
    </lineage>
</organism>
<name>A0ABU9N5R1_9FLAO</name>
<proteinExistence type="predicted"/>
<sequence>MANTIAVEEVKLVEKEEKMKIKLNSACHSLSFSVYIASRESGLTVDESRANSNTAYWQCMGAALPKSISAN</sequence>
<keyword evidence="2" id="KW-1185">Reference proteome</keyword>
<evidence type="ECO:0000313" key="1">
    <source>
        <dbReference type="EMBL" id="MEM0543039.1"/>
    </source>
</evidence>
<dbReference type="RefSeq" id="WP_342696241.1">
    <property type="nucleotide sequence ID" value="NZ_JBCGDO010000013.1"/>
</dbReference>
<dbReference type="EMBL" id="JBCGDO010000013">
    <property type="protein sequence ID" value="MEM0543039.1"/>
    <property type="molecule type" value="Genomic_DNA"/>
</dbReference>
<dbReference type="Proteomes" id="UP001460072">
    <property type="component" value="Unassembled WGS sequence"/>
</dbReference>
<comment type="caution">
    <text evidence="1">The sequence shown here is derived from an EMBL/GenBank/DDBJ whole genome shotgun (WGS) entry which is preliminary data.</text>
</comment>
<evidence type="ECO:0000313" key="2">
    <source>
        <dbReference type="Proteomes" id="UP001460072"/>
    </source>
</evidence>
<reference evidence="1 2" key="1">
    <citation type="submission" date="2024-03" db="EMBL/GenBank/DDBJ databases">
        <title>Two novel species of the genus Flavobacterium exhibiting potentially degradation of complex polysaccharides.</title>
        <authorList>
            <person name="Lian X."/>
        </authorList>
    </citation>
    <scope>NUCLEOTIDE SEQUENCE [LARGE SCALE GENOMIC DNA]</scope>
    <source>
        <strain evidence="2">j3</strain>
    </source>
</reference>
<protein>
    <submittedName>
        <fullName evidence="1">Uncharacterized protein</fullName>
    </submittedName>
</protein>